<reference evidence="5 6" key="1">
    <citation type="submission" date="2016-12" db="EMBL/GenBank/DDBJ databases">
        <title>The genomes of Aspergillus section Nigri reveals drivers in fungal speciation.</title>
        <authorList>
            <consortium name="DOE Joint Genome Institute"/>
            <person name="Vesth T.C."/>
            <person name="Nybo J."/>
            <person name="Theobald S."/>
            <person name="Brandl J."/>
            <person name="Frisvad J.C."/>
            <person name="Nielsen K.F."/>
            <person name="Lyhne E.K."/>
            <person name="Kogle M.E."/>
            <person name="Kuo A."/>
            <person name="Riley R."/>
            <person name="Clum A."/>
            <person name="Nolan M."/>
            <person name="Lipzen A."/>
            <person name="Salamov A."/>
            <person name="Henrissat B."/>
            <person name="Wiebenga A."/>
            <person name="De Vries R.P."/>
            <person name="Grigoriev I.V."/>
            <person name="Mortensen U.H."/>
            <person name="Andersen M.R."/>
            <person name="Baker S.E."/>
        </authorList>
    </citation>
    <scope>NUCLEOTIDE SEQUENCE [LARGE SCALE GENOMIC DNA]</scope>
    <source>
        <strain evidence="5 6">CBS 117.55</strain>
    </source>
</reference>
<dbReference type="EMBL" id="MSFL01000041">
    <property type="protein sequence ID" value="PWY67179.1"/>
    <property type="molecule type" value="Genomic_DNA"/>
</dbReference>
<dbReference type="STRING" id="1448321.A0A317V0I7"/>
<proteinExistence type="predicted"/>
<comment type="caution">
    <text evidence="5">The sequence shown here is derived from an EMBL/GenBank/DDBJ whole genome shotgun (WGS) entry which is preliminary data.</text>
</comment>
<comment type="subcellular location">
    <subcellularLocation>
        <location evidence="1">Mitochondrion</location>
    </subcellularLocation>
</comment>
<dbReference type="OrthoDB" id="185373at2759"/>
<dbReference type="VEuPathDB" id="FungiDB:BO70DRAFT_390528"/>
<keyword evidence="3" id="KW-0496">Mitochondrion</keyword>
<dbReference type="InterPro" id="IPR024319">
    <property type="entry name" value="ATPase_expression_mit"/>
</dbReference>
<dbReference type="RefSeq" id="XP_025394967.1">
    <property type="nucleotide sequence ID" value="XM_025546161.1"/>
</dbReference>
<dbReference type="GeneID" id="37068398"/>
<evidence type="ECO:0000256" key="1">
    <source>
        <dbReference type="ARBA" id="ARBA00004173"/>
    </source>
</evidence>
<evidence type="ECO:0000256" key="2">
    <source>
        <dbReference type="ARBA" id="ARBA00022946"/>
    </source>
</evidence>
<dbReference type="AlphaFoldDB" id="A0A317V0I7"/>
<evidence type="ECO:0000256" key="3">
    <source>
        <dbReference type="ARBA" id="ARBA00023128"/>
    </source>
</evidence>
<evidence type="ECO:0008006" key="7">
    <source>
        <dbReference type="Google" id="ProtNLM"/>
    </source>
</evidence>
<dbReference type="InterPro" id="IPR002885">
    <property type="entry name" value="PPR_rpt"/>
</dbReference>
<dbReference type="Proteomes" id="UP000247233">
    <property type="component" value="Unassembled WGS sequence"/>
</dbReference>
<feature type="region of interest" description="Disordered" evidence="4">
    <location>
        <begin position="632"/>
        <end position="674"/>
    </location>
</feature>
<protein>
    <recommendedName>
        <fullName evidence="7">Mitochondrial ATPase expression-domain-containing protein</fullName>
    </recommendedName>
</protein>
<keyword evidence="6" id="KW-1185">Reference proteome</keyword>
<name>A0A317V0I7_9EURO</name>
<evidence type="ECO:0000313" key="5">
    <source>
        <dbReference type="EMBL" id="PWY67179.1"/>
    </source>
</evidence>
<organism evidence="5 6">
    <name type="scientific">Aspergillus heteromorphus CBS 117.55</name>
    <dbReference type="NCBI Taxonomy" id="1448321"/>
    <lineage>
        <taxon>Eukaryota</taxon>
        <taxon>Fungi</taxon>
        <taxon>Dikarya</taxon>
        <taxon>Ascomycota</taxon>
        <taxon>Pezizomycotina</taxon>
        <taxon>Eurotiomycetes</taxon>
        <taxon>Eurotiomycetidae</taxon>
        <taxon>Eurotiales</taxon>
        <taxon>Aspergillaceae</taxon>
        <taxon>Aspergillus</taxon>
        <taxon>Aspergillus subgen. Circumdati</taxon>
    </lineage>
</organism>
<sequence length="674" mass="76527">MMSILRVSESLPSHVSRPAWPRPGSTSILEGGAGAGSDSYGETGHQGEDGDALAAEFHAILLDGQPDQVMDALLDPRFRGLVGSMSPSAFVEALHVLSPAYFIVPYRQIHHALHPWAVQVKRLRPLPAIFDEFAGNLAAILQIRHSAGHALGLAEYTHLLDCARSMGDATMAGEVWGMIREDGLVPDVQCYNHYMEAKVWEGLYLGKARYRTRMTPYLYRKRGFWTPNPGWEGYGTGRRSVRKSVLEIMDEMTREGTAGDVATFTNVILAASRVGHVQGMKNVLRSVWNIDVDVSLTSAPQATPYDRSSPLYPTNDLLHAIAHAFGTNNDIPTALRLIEFLSSRYGLAIPETVWLELFERAFVLCRPKFGEDAERRRKGQVSFDSVRNMFKTMTGAPFNVRPTIKVHQSLAKIAWDSCRLREFQNHMHAAYDILEQTRKQCRAARLVLEPYLGYAQRRKSRADPAELQSREFADAVHRYDVLRLRTAQETNTLESLAKLLLIRRRWADHDNPVWERRLLPRMLEEWQDFLPESTVCHTHGGIVQFRGRTFWGESSRTDTELDNEARLDDRYFWRRRLQSMPHIEMTSAPLKRLFGPVLRYHEAYEHEDVYDPAIEDPGHEYDESYEHDAADEPATFRGEGSGHTGKIPRPLAPKRQTYEPDDTFHTVPGAPSLV</sequence>
<evidence type="ECO:0000256" key="4">
    <source>
        <dbReference type="SAM" id="MobiDB-lite"/>
    </source>
</evidence>
<feature type="region of interest" description="Disordered" evidence="4">
    <location>
        <begin position="1"/>
        <end position="48"/>
    </location>
</feature>
<gene>
    <name evidence="5" type="ORF">BO70DRAFT_390528</name>
</gene>
<dbReference type="Pfam" id="PF12921">
    <property type="entry name" value="ATP13"/>
    <property type="match status" value="1"/>
</dbReference>
<dbReference type="Pfam" id="PF13812">
    <property type="entry name" value="PPR_3"/>
    <property type="match status" value="1"/>
</dbReference>
<evidence type="ECO:0000313" key="6">
    <source>
        <dbReference type="Proteomes" id="UP000247233"/>
    </source>
</evidence>
<accession>A0A317V0I7</accession>
<dbReference type="GO" id="GO:0005739">
    <property type="term" value="C:mitochondrion"/>
    <property type="evidence" value="ECO:0007669"/>
    <property type="project" value="UniProtKB-SubCell"/>
</dbReference>
<keyword evidence="2" id="KW-0809">Transit peptide</keyword>